<organism evidence="11 12">
    <name type="scientific">Mesonia maritima</name>
    <dbReference type="NCBI Taxonomy" id="1793873"/>
    <lineage>
        <taxon>Bacteria</taxon>
        <taxon>Pseudomonadati</taxon>
        <taxon>Bacteroidota</taxon>
        <taxon>Flavobacteriia</taxon>
        <taxon>Flavobacteriales</taxon>
        <taxon>Flavobacteriaceae</taxon>
        <taxon>Mesonia</taxon>
    </lineage>
</organism>
<proteinExistence type="inferred from homology"/>
<accession>A0ABU1K5Y5</accession>
<dbReference type="InterPro" id="IPR050626">
    <property type="entry name" value="Peptidase_M16"/>
</dbReference>
<dbReference type="PROSITE" id="PS51257">
    <property type="entry name" value="PROKAR_LIPOPROTEIN"/>
    <property type="match status" value="1"/>
</dbReference>
<evidence type="ECO:0000259" key="10">
    <source>
        <dbReference type="Pfam" id="PF05193"/>
    </source>
</evidence>
<feature type="domain" description="Peptidase M16 N-terminal" evidence="9">
    <location>
        <begin position="66"/>
        <end position="111"/>
    </location>
</feature>
<protein>
    <submittedName>
        <fullName evidence="11">Zn-dependent peptidase</fullName>
    </submittedName>
</protein>
<name>A0ABU1K5Y5_9FLAO</name>
<dbReference type="PANTHER" id="PTHR43690">
    <property type="entry name" value="NARDILYSIN"/>
    <property type="match status" value="1"/>
</dbReference>
<sequence>MKKFYAPIFLFIATLSLMSCGDKEEKQTKEKDQFHHTDDAGFSYETFKNDPTGLRLYTLNNGLKVYLGKNEEEPKIQTLVAVRAGSTYDPADNTGLAHYLEHMVFKGTDEIGTQDWEKEQVLLDSISELYEMHKAATDPAKKEELYRQIDSVSQKASEYSIANEYDKMVASLGAEGTNAFTSNEQTVYVNKIPSNELDKWLDVESERFSKLVLRLFHTELEAVYEEFNRGQDSDGRKQYQATLEGLFPTHPYGTQSTIGKSEHLKNPSMEAIHNYFDKYYVPNNMAVVLVGDIDFDSTIKKVNDAFGDYEKKEITHPTFPEEKPITAPVEKEVFGPTSESIYVAYRTDGIGSKDEKIVTLIDYILANSQAGLIDLDLNQKQKVQRASSFTNFNNDYGFHILYGMPKANQSLDEVKKLLLAEIDKIKAGDFENWLVDAVINDLKLSEIREYEDASSTAYAYMDAFVHFQDWQSRIDFIESLKSITKEDLVNYANEHYNDNYVAVYKRKGEDPNIAKVENPGITPVKLNRDKQSAFLQKFNETDSPSLKPQHIDYEKAIQNSTTENGLPVAYIENENNDLFNLYIIFDMGQDNDKELSLAAGYLDYLGTEKLSPEEVKQEFYKLGINYFVSSGDDKTYVGLSGLKENLPEGLALLEDLWQNAKADQETYDKYVEQILKGRQDNKTQKGNILFNGLMNYGKYGEDSRLRNIYTAAELKQKNPEELVQKIKDMRNYKQRIFYYGKDLENAVSAIETKHNLPENLKDYPEAKEYEEQKTGGKVYFVDYDMVQAEMIFLAKGDDFDAKKMAATELFNTYFGSGLSSIVFQEIRESKSLAYSAFSAYQMASEKEKPNYVMAYIGTQANKMPQAVDAMMDLMTNMPEAEEQFQSAKEATLKQIAADRITKTSIFWNYESLKERGLDHDYRQEMYDTIKDMSLADLKEFFNKNIKGQNYNVLVIGNKKDVNMNALSKLGKVEELDVDYLFNYEKSSDDKNLKL</sequence>
<comment type="similarity">
    <text evidence="2 8">Belongs to the peptidase M16 family.</text>
</comment>
<evidence type="ECO:0000256" key="5">
    <source>
        <dbReference type="ARBA" id="ARBA00022801"/>
    </source>
</evidence>
<comment type="caution">
    <text evidence="11">The sequence shown here is derived from an EMBL/GenBank/DDBJ whole genome shotgun (WGS) entry which is preliminary data.</text>
</comment>
<dbReference type="Pfam" id="PF00675">
    <property type="entry name" value="Peptidase_M16"/>
    <property type="match status" value="1"/>
</dbReference>
<evidence type="ECO:0000256" key="4">
    <source>
        <dbReference type="ARBA" id="ARBA00022723"/>
    </source>
</evidence>
<evidence type="ECO:0000256" key="1">
    <source>
        <dbReference type="ARBA" id="ARBA00001947"/>
    </source>
</evidence>
<keyword evidence="12" id="KW-1185">Reference proteome</keyword>
<comment type="cofactor">
    <cofactor evidence="1">
        <name>Zn(2+)</name>
        <dbReference type="ChEBI" id="CHEBI:29105"/>
    </cofactor>
</comment>
<dbReference type="EMBL" id="JAVDQA010000004">
    <property type="protein sequence ID" value="MDR6301020.1"/>
    <property type="molecule type" value="Genomic_DNA"/>
</dbReference>
<dbReference type="PROSITE" id="PS00143">
    <property type="entry name" value="INSULINASE"/>
    <property type="match status" value="1"/>
</dbReference>
<feature type="domain" description="Peptidase M16 C-terminal" evidence="10">
    <location>
        <begin position="764"/>
        <end position="889"/>
    </location>
</feature>
<keyword evidence="7" id="KW-0482">Metalloprotease</keyword>
<evidence type="ECO:0000313" key="12">
    <source>
        <dbReference type="Proteomes" id="UP001257659"/>
    </source>
</evidence>
<evidence type="ECO:0000256" key="3">
    <source>
        <dbReference type="ARBA" id="ARBA00022670"/>
    </source>
</evidence>
<evidence type="ECO:0000256" key="7">
    <source>
        <dbReference type="ARBA" id="ARBA00023049"/>
    </source>
</evidence>
<dbReference type="InterPro" id="IPR001431">
    <property type="entry name" value="Pept_M16_Zn_BS"/>
</dbReference>
<dbReference type="RefSeq" id="WP_309727998.1">
    <property type="nucleotide sequence ID" value="NZ_JAVDQA010000004.1"/>
</dbReference>
<gene>
    <name evidence="11" type="ORF">GGR31_001667</name>
</gene>
<dbReference type="Proteomes" id="UP001257659">
    <property type="component" value="Unassembled WGS sequence"/>
</dbReference>
<dbReference type="InterPro" id="IPR007863">
    <property type="entry name" value="Peptidase_M16_C"/>
</dbReference>
<dbReference type="InterPro" id="IPR011249">
    <property type="entry name" value="Metalloenz_LuxS/M16"/>
</dbReference>
<dbReference type="PANTHER" id="PTHR43690:SF17">
    <property type="entry name" value="PROTEIN YHJJ"/>
    <property type="match status" value="1"/>
</dbReference>
<dbReference type="SUPFAM" id="SSF63411">
    <property type="entry name" value="LuxS/MPP-like metallohydrolase"/>
    <property type="match status" value="4"/>
</dbReference>
<evidence type="ECO:0000313" key="11">
    <source>
        <dbReference type="EMBL" id="MDR6301020.1"/>
    </source>
</evidence>
<feature type="domain" description="Peptidase M16 C-terminal" evidence="10">
    <location>
        <begin position="269"/>
        <end position="440"/>
    </location>
</feature>
<evidence type="ECO:0000256" key="6">
    <source>
        <dbReference type="ARBA" id="ARBA00022833"/>
    </source>
</evidence>
<keyword evidence="3" id="KW-0645">Protease</keyword>
<reference evidence="11 12" key="1">
    <citation type="submission" date="2023-07" db="EMBL/GenBank/DDBJ databases">
        <title>Genomic Encyclopedia of Type Strains, Phase IV (KMG-IV): sequencing the most valuable type-strain genomes for metagenomic binning, comparative biology and taxonomic classification.</title>
        <authorList>
            <person name="Goeker M."/>
        </authorList>
    </citation>
    <scope>NUCLEOTIDE SEQUENCE [LARGE SCALE GENOMIC DNA]</scope>
    <source>
        <strain evidence="11 12">DSM 102814</strain>
    </source>
</reference>
<evidence type="ECO:0000259" key="9">
    <source>
        <dbReference type="Pfam" id="PF00675"/>
    </source>
</evidence>
<keyword evidence="4" id="KW-0479">Metal-binding</keyword>
<dbReference type="Gene3D" id="3.30.830.10">
    <property type="entry name" value="Metalloenzyme, LuxS/M16 peptidase-like"/>
    <property type="match status" value="4"/>
</dbReference>
<keyword evidence="6" id="KW-0862">Zinc</keyword>
<evidence type="ECO:0000256" key="2">
    <source>
        <dbReference type="ARBA" id="ARBA00007261"/>
    </source>
</evidence>
<dbReference type="Pfam" id="PF05193">
    <property type="entry name" value="Peptidase_M16_C"/>
    <property type="match status" value="2"/>
</dbReference>
<dbReference type="InterPro" id="IPR011765">
    <property type="entry name" value="Pept_M16_N"/>
</dbReference>
<evidence type="ECO:0000256" key="8">
    <source>
        <dbReference type="RuleBase" id="RU004447"/>
    </source>
</evidence>
<keyword evidence="5" id="KW-0378">Hydrolase</keyword>